<dbReference type="Proteomes" id="UP001163878">
    <property type="component" value="Chromosome"/>
</dbReference>
<evidence type="ECO:0008006" key="4">
    <source>
        <dbReference type="Google" id="ProtNLM"/>
    </source>
</evidence>
<accession>A0ABY6I6R5</accession>
<feature type="compositionally biased region" description="Low complexity" evidence="1">
    <location>
        <begin position="266"/>
        <end position="284"/>
    </location>
</feature>
<dbReference type="EMBL" id="CP107567">
    <property type="protein sequence ID" value="UYQ62697.1"/>
    <property type="molecule type" value="Genomic_DNA"/>
</dbReference>
<evidence type="ECO:0000256" key="1">
    <source>
        <dbReference type="SAM" id="MobiDB-lite"/>
    </source>
</evidence>
<dbReference type="RefSeq" id="WP_264244431.1">
    <property type="nucleotide sequence ID" value="NZ_CP107567.1"/>
</dbReference>
<reference evidence="2" key="1">
    <citation type="submission" date="2022-10" db="EMBL/GenBank/DDBJ databases">
        <title>Cytochrome P450 Catalyzes Benzene Ring Formation in the Biosynthesis of Trialkyl-Substituted Aromatic Polyketides.</title>
        <authorList>
            <person name="Zhao E."/>
            <person name="Ge H."/>
        </authorList>
    </citation>
    <scope>NUCLEOTIDE SEQUENCE</scope>
    <source>
        <strain evidence="2">NA0869</strain>
    </source>
</reference>
<dbReference type="SUPFAM" id="SSF52540">
    <property type="entry name" value="P-loop containing nucleoside triphosphate hydrolases"/>
    <property type="match status" value="1"/>
</dbReference>
<evidence type="ECO:0000313" key="2">
    <source>
        <dbReference type="EMBL" id="UYQ62697.1"/>
    </source>
</evidence>
<protein>
    <recommendedName>
        <fullName evidence="4">Rad50/SbcC-type AAA domain-containing protein</fullName>
    </recommendedName>
</protein>
<gene>
    <name evidence="2" type="ORF">OGH68_15210</name>
</gene>
<keyword evidence="3" id="KW-1185">Reference proteome</keyword>
<feature type="region of interest" description="Disordered" evidence="1">
    <location>
        <begin position="263"/>
        <end position="285"/>
    </location>
</feature>
<name>A0ABY6I6R5_STRPE</name>
<evidence type="ECO:0000313" key="3">
    <source>
        <dbReference type="Proteomes" id="UP001163878"/>
    </source>
</evidence>
<organism evidence="2 3">
    <name type="scientific">Streptomyces peucetius</name>
    <dbReference type="NCBI Taxonomy" id="1950"/>
    <lineage>
        <taxon>Bacteria</taxon>
        <taxon>Bacillati</taxon>
        <taxon>Actinomycetota</taxon>
        <taxon>Actinomycetes</taxon>
        <taxon>Kitasatosporales</taxon>
        <taxon>Streptomycetaceae</taxon>
        <taxon>Streptomyces</taxon>
    </lineage>
</organism>
<sequence>MKTRIRAVKLRVHSTAGPAGATVKFGPGLNVLRASNSRGKTQSLQAIVYSLGLESMFGPNSGTSLGSALTNQISYGEPESAASVKSSWCAVELENPNGIITVQRAVKNSRVQPNLVRVWRGPAITEGAADLRREEYFVRESGSAKNPRGFHRFLAEYLGWSLPSIPKYTGGEALLYPEIIFPFLYADQRSWGSAGPRPVTHYQLREPTRRAAEFLLGFAGPETAAQRYRLEDQIKKLRSDWATKLAAVQATASAAGGRVVGLPELPAGARSRSGSRPTRPTSTAESRLQVLVDEEWVSDEELLQSLREAAIPGPAPQVTDVGHDLIQSRLSEQESELTRLTTMAKIVEQNLTLNERQVAILDERITAMSDEKLKNQDVKTLLRLGSSSEVLNLDAADCPTCHQPLSNVEAGHVGPVLDVDATISLLSSQIRTFEEMRRQARESATESRVSYRAIQRAVDICRMQIKALQDDLVVPGDFPSSGDIAKRVAAEVLLFEFTRARDAVQDLLSEMQGLADSVFEVRTELSNLPNVTPQEDYRRRDILQKSVREQLTDFGFSSYDAALVSIDEETLRPEREGLNLDTDASASDVVRTKIAYLNGIREVANSLRTQHPGFLLLDEPRQHELDEDHFRATLRRLAQCSDINDQVIATSAASVSALSVMLGSAQANVIDLGSQRLIRPATSEDPMDY</sequence>
<dbReference type="InterPro" id="IPR027417">
    <property type="entry name" value="P-loop_NTPase"/>
</dbReference>
<proteinExistence type="predicted"/>